<accession>A0ABS4JTG8</accession>
<evidence type="ECO:0000313" key="4">
    <source>
        <dbReference type="Proteomes" id="UP001519289"/>
    </source>
</evidence>
<proteinExistence type="predicted"/>
<dbReference type="Pfam" id="PF07833">
    <property type="entry name" value="Cu_amine_oxidN1"/>
    <property type="match status" value="1"/>
</dbReference>
<sequence>MMKKKEWSYRKSLTKVATVLVVFMALTSAGMTARVSASTQTICDVMPEICGTPDPGGIQHGSGDDSGWLYDTERREQILLDMPRTTSGTPEHPVVAVDRKRVQGDVPAWLNPATGRTLVPIRFVAEAMGAKVTWTPDKPNEVLIERDALTIHFIIGDDKATVNGQVVRLDQPSILKDDRTLVPLRFIAEAFGAKVDWVGANGPDDPRVPRDWPGKYQIWIWSPWGYWGNYSLGERYEAGNWNLRR</sequence>
<protein>
    <recommendedName>
        <fullName evidence="2">Copper amine oxidase-like N-terminal domain-containing protein</fullName>
    </recommendedName>
</protein>
<dbReference type="EMBL" id="JAGGLG010000018">
    <property type="protein sequence ID" value="MBP2018830.1"/>
    <property type="molecule type" value="Genomic_DNA"/>
</dbReference>
<dbReference type="RefSeq" id="WP_209466955.1">
    <property type="nucleotide sequence ID" value="NZ_JAGGLG010000018.1"/>
</dbReference>
<organism evidence="3 4">
    <name type="scientific">Symbiobacterium terraclitae</name>
    <dbReference type="NCBI Taxonomy" id="557451"/>
    <lineage>
        <taxon>Bacteria</taxon>
        <taxon>Bacillati</taxon>
        <taxon>Bacillota</taxon>
        <taxon>Clostridia</taxon>
        <taxon>Eubacteriales</taxon>
        <taxon>Symbiobacteriaceae</taxon>
        <taxon>Symbiobacterium</taxon>
    </lineage>
</organism>
<feature type="chain" id="PRO_5045205842" description="Copper amine oxidase-like N-terminal domain-containing protein" evidence="1">
    <location>
        <begin position="34"/>
        <end position="245"/>
    </location>
</feature>
<gene>
    <name evidence="3" type="ORF">J2Z79_002245</name>
</gene>
<dbReference type="InterPro" id="IPR036582">
    <property type="entry name" value="Mao_N_sf"/>
</dbReference>
<name>A0ABS4JTG8_9FIRM</name>
<feature type="domain" description="Copper amine oxidase-like N-terminal" evidence="2">
    <location>
        <begin position="97"/>
        <end position="201"/>
    </location>
</feature>
<evidence type="ECO:0000256" key="1">
    <source>
        <dbReference type="SAM" id="SignalP"/>
    </source>
</evidence>
<dbReference type="SUPFAM" id="SSF55383">
    <property type="entry name" value="Copper amine oxidase, domain N"/>
    <property type="match status" value="1"/>
</dbReference>
<evidence type="ECO:0000313" key="3">
    <source>
        <dbReference type="EMBL" id="MBP2018830.1"/>
    </source>
</evidence>
<dbReference type="InterPro" id="IPR012854">
    <property type="entry name" value="Cu_amine_oxidase-like_N"/>
</dbReference>
<comment type="caution">
    <text evidence="3">The sequence shown here is derived from an EMBL/GenBank/DDBJ whole genome shotgun (WGS) entry which is preliminary data.</text>
</comment>
<feature type="signal peptide" evidence="1">
    <location>
        <begin position="1"/>
        <end position="33"/>
    </location>
</feature>
<keyword evidence="1" id="KW-0732">Signal</keyword>
<reference evidence="3 4" key="1">
    <citation type="submission" date="2021-03" db="EMBL/GenBank/DDBJ databases">
        <title>Genomic Encyclopedia of Type Strains, Phase IV (KMG-IV): sequencing the most valuable type-strain genomes for metagenomic binning, comparative biology and taxonomic classification.</title>
        <authorList>
            <person name="Goeker M."/>
        </authorList>
    </citation>
    <scope>NUCLEOTIDE SEQUENCE [LARGE SCALE GENOMIC DNA]</scope>
    <source>
        <strain evidence="3 4">DSM 27138</strain>
    </source>
</reference>
<keyword evidence="4" id="KW-1185">Reference proteome</keyword>
<dbReference type="Gene3D" id="3.30.457.10">
    <property type="entry name" value="Copper amine oxidase-like, N-terminal domain"/>
    <property type="match status" value="1"/>
</dbReference>
<evidence type="ECO:0000259" key="2">
    <source>
        <dbReference type="Pfam" id="PF07833"/>
    </source>
</evidence>
<dbReference type="Proteomes" id="UP001519289">
    <property type="component" value="Unassembled WGS sequence"/>
</dbReference>